<dbReference type="InterPro" id="IPR058722">
    <property type="entry name" value="RESC5"/>
</dbReference>
<protein>
    <recommendedName>
        <fullName evidence="2">RNA-editing substrate-binding complex 5 protein domain-containing protein</fullName>
    </recommendedName>
</protein>
<evidence type="ECO:0000313" key="3">
    <source>
        <dbReference type="EMBL" id="CUF68527.1"/>
    </source>
</evidence>
<dbReference type="Gene3D" id="3.75.10.10">
    <property type="entry name" value="L-arginine/glycine Amidinotransferase, Chain A"/>
    <property type="match status" value="1"/>
</dbReference>
<feature type="region of interest" description="Disordered" evidence="1">
    <location>
        <begin position="395"/>
        <end position="430"/>
    </location>
</feature>
<dbReference type="EMBL" id="CYKH01000383">
    <property type="protein sequence ID" value="CUF68527.1"/>
    <property type="molecule type" value="Genomic_DNA"/>
</dbReference>
<name>A0A0S4INL4_BODSA</name>
<dbReference type="OMA" id="EHRSSEM"/>
<dbReference type="OrthoDB" id="277025at2759"/>
<dbReference type="VEuPathDB" id="TriTrypDB:BSAL_64840"/>
<dbReference type="SUPFAM" id="SSF55909">
    <property type="entry name" value="Pentein"/>
    <property type="match status" value="1"/>
</dbReference>
<keyword evidence="4" id="KW-1185">Reference proteome</keyword>
<organism evidence="3 4">
    <name type="scientific">Bodo saltans</name>
    <name type="common">Flagellated protozoan</name>
    <dbReference type="NCBI Taxonomy" id="75058"/>
    <lineage>
        <taxon>Eukaryota</taxon>
        <taxon>Discoba</taxon>
        <taxon>Euglenozoa</taxon>
        <taxon>Kinetoplastea</taxon>
        <taxon>Metakinetoplastina</taxon>
        <taxon>Eubodonida</taxon>
        <taxon>Bodonidae</taxon>
        <taxon>Bodo</taxon>
    </lineage>
</organism>
<dbReference type="CDD" id="cd23678">
    <property type="entry name" value="RESC5"/>
    <property type="match status" value="1"/>
</dbReference>
<proteinExistence type="predicted"/>
<sequence length="430" mass="46892">MRRLIGRPLQTTTAVVASIETMVVWSHRVPSPSSTTSSSTASSSFSSSSLSVQRRGYVNAFFRPPLRENIPTHAPNGEEVDPDEFLNQFRQLFFALKQSQLIENYYEMKPLPYLDASFAPDVFASMKSVVFAMPKYGREHRSSEMSETLRYLRGSGANNDFNPSLQAAKGAVAHGGDFVATTHGMLVGYGAQGRTNQIAINVLSGGEAERSSDSDVAVQGFSMADAVELMPDAPPLGDLLAFAGSRTMLARNDTFGVDAAMKATRQQNKVPWQVVKVDPGCHVLSFAAGSLPVYDVICDADFPDTMDRLAEAGLNPFPVKWTEPRKLGMSMRSFCLVVRFSISAGPGGFRDSMGHKASERNYTPSARRSGPKSRWVHEAKRTYGDQGAPLLAQLRAGEIPDPVSQPPPRYRPPMHRAGGLTTTHDTTKKP</sequence>
<evidence type="ECO:0000256" key="1">
    <source>
        <dbReference type="SAM" id="MobiDB-lite"/>
    </source>
</evidence>
<feature type="domain" description="RNA-editing substrate-binding complex 5 protein" evidence="2">
    <location>
        <begin position="52"/>
        <end position="358"/>
    </location>
</feature>
<gene>
    <name evidence="3" type="ORF">BSAL_64840</name>
</gene>
<dbReference type="Proteomes" id="UP000051952">
    <property type="component" value="Unassembled WGS sequence"/>
</dbReference>
<dbReference type="AlphaFoldDB" id="A0A0S4INL4"/>
<reference evidence="4" key="1">
    <citation type="submission" date="2015-09" db="EMBL/GenBank/DDBJ databases">
        <authorList>
            <consortium name="Pathogen Informatics"/>
        </authorList>
    </citation>
    <scope>NUCLEOTIDE SEQUENCE [LARGE SCALE GENOMIC DNA]</scope>
    <source>
        <strain evidence="4">Lake Konstanz</strain>
    </source>
</reference>
<feature type="region of interest" description="Disordered" evidence="1">
    <location>
        <begin position="351"/>
        <end position="375"/>
    </location>
</feature>
<accession>A0A0S4INL4</accession>
<evidence type="ECO:0000259" key="2">
    <source>
        <dbReference type="Pfam" id="PF26170"/>
    </source>
</evidence>
<dbReference type="Pfam" id="PF26170">
    <property type="entry name" value="RESC5"/>
    <property type="match status" value="1"/>
</dbReference>
<evidence type="ECO:0000313" key="4">
    <source>
        <dbReference type="Proteomes" id="UP000051952"/>
    </source>
</evidence>